<proteinExistence type="predicted"/>
<dbReference type="GO" id="GO:0016787">
    <property type="term" value="F:hydrolase activity"/>
    <property type="evidence" value="ECO:0007669"/>
    <property type="project" value="UniProtKB-KW"/>
</dbReference>
<organism evidence="1 2">
    <name type="scientific">Sedimentisphaera cyanobacteriorum</name>
    <dbReference type="NCBI Taxonomy" id="1940790"/>
    <lineage>
        <taxon>Bacteria</taxon>
        <taxon>Pseudomonadati</taxon>
        <taxon>Planctomycetota</taxon>
        <taxon>Phycisphaerae</taxon>
        <taxon>Sedimentisphaerales</taxon>
        <taxon>Sedimentisphaeraceae</taxon>
        <taxon>Sedimentisphaera</taxon>
    </lineage>
</organism>
<sequence>MWLKWFPWKFLISYAAKRHGFLDPVVLWSYFQRFSQPSEVAGPIELIRDNIVFHSRGLINSRAIPQNSDWIWPYWIQRQFNPSDKSFVPSAFSLTYINLTHRNWTAAGLPGLGYLPITDPAGTVTPHWDGWSLDFWLVDKNGNVQASSKIEGKTKQRLCFFGNLAVVTKTEFDSGKIISAVQVRQSKGEYVCDIKLRVRSSERLAVSLRPYNPEGISFVHTVKLDNEARRWQINDKTSVLFDRRVDNNYMQRYADGDVSARLADKSSETQDSVKCSVGMATAAAVFEPDENGQLDMNLYIPLRKQTFFGDRSSPKGNKPAGKALSWKDSLKGRCRIIIPDKKKQRLYETALRSVALHTVGEDVYPGPFTYKRFWFRDASFILDALLCANLSHLAEPVIGSYPSRQKTGGYFRSQDGEWDSNGQAIWIIHRNWKMKGRPLSTDIFESVCKAADWICRKCTNPDKDSMHAGLLPAGFSAEHFGPNDHYYWDDFWALAGLHCAAEIVESSGMISKAEKYNNQAIKLRRAIDASIEKASAKLNQRAIPVSPYRRLDAGAVGSIVCGYPLQLVEPEDSQLLATVEFLMNNCRVKDGFFLDISHSGINPYLTLHIAQVLMRAGDSRHFELADTLCRLATPTGQWPEAVHPRTEGGCMGDGQHIWAAAEWVNYIRSCMVYEQKTKNQLILGAGIHPDWTKAGEVVSIGPAPTLWGTVNLTLRFEEDSVSAEFKADWHGQTPEVVLKIPGFSQKTATQEAGEFKAERIND</sequence>
<dbReference type="RefSeq" id="WP_077539819.1">
    <property type="nucleotide sequence ID" value="NZ_CP019633.1"/>
</dbReference>
<gene>
    <name evidence="1" type="ORF">L21SP3_01071</name>
</gene>
<dbReference type="InterPro" id="IPR008928">
    <property type="entry name" value="6-hairpin_glycosidase_sf"/>
</dbReference>
<dbReference type="STRING" id="1940790.L21SP3_01071"/>
<dbReference type="AlphaFoldDB" id="A0A1Q2HP89"/>
<keyword evidence="1" id="KW-0378">Hydrolase</keyword>
<dbReference type="KEGG" id="pbu:L21SP3_01071"/>
<name>A0A1Q2HP89_9BACT</name>
<protein>
    <submittedName>
        <fullName evidence="1">Glucoamylase hydrolase</fullName>
    </submittedName>
</protein>
<dbReference type="SUPFAM" id="SSF48208">
    <property type="entry name" value="Six-hairpin glycosidases"/>
    <property type="match status" value="1"/>
</dbReference>
<keyword evidence="2" id="KW-1185">Reference proteome</keyword>
<dbReference type="EMBL" id="CP019633">
    <property type="protein sequence ID" value="AQQ09269.1"/>
    <property type="molecule type" value="Genomic_DNA"/>
</dbReference>
<dbReference type="InterPro" id="IPR012341">
    <property type="entry name" value="6hp_glycosidase-like_sf"/>
</dbReference>
<dbReference type="GO" id="GO:0005975">
    <property type="term" value="P:carbohydrate metabolic process"/>
    <property type="evidence" value="ECO:0007669"/>
    <property type="project" value="InterPro"/>
</dbReference>
<reference evidence="2" key="1">
    <citation type="submission" date="2017-02" db="EMBL/GenBank/DDBJ databases">
        <title>Comparative genomics and description of representatives of a novel lineage of planctomycetes thriving in anoxic sediments.</title>
        <authorList>
            <person name="Spring S."/>
            <person name="Bunk B."/>
            <person name="Sproer C."/>
            <person name="Klenk H.-P."/>
        </authorList>
    </citation>
    <scope>NUCLEOTIDE SEQUENCE [LARGE SCALE GENOMIC DNA]</scope>
    <source>
        <strain evidence="2">L21-RPul-D3</strain>
    </source>
</reference>
<dbReference type="OrthoDB" id="9763537at2"/>
<dbReference type="Proteomes" id="UP000188273">
    <property type="component" value="Chromosome"/>
</dbReference>
<accession>A0A1Q2HP89</accession>
<evidence type="ECO:0000313" key="1">
    <source>
        <dbReference type="EMBL" id="AQQ09269.1"/>
    </source>
</evidence>
<evidence type="ECO:0000313" key="2">
    <source>
        <dbReference type="Proteomes" id="UP000188273"/>
    </source>
</evidence>
<dbReference type="Gene3D" id="1.50.10.10">
    <property type="match status" value="1"/>
</dbReference>